<dbReference type="AlphaFoldDB" id="A0A382F5U6"/>
<dbReference type="EMBL" id="UINC01047788">
    <property type="protein sequence ID" value="SVB57491.1"/>
    <property type="molecule type" value="Genomic_DNA"/>
</dbReference>
<organism evidence="1">
    <name type="scientific">marine metagenome</name>
    <dbReference type="NCBI Taxonomy" id="408172"/>
    <lineage>
        <taxon>unclassified sequences</taxon>
        <taxon>metagenomes</taxon>
        <taxon>ecological metagenomes</taxon>
    </lineage>
</organism>
<protein>
    <submittedName>
        <fullName evidence="1">Uncharacterized protein</fullName>
    </submittedName>
</protein>
<proteinExistence type="predicted"/>
<gene>
    <name evidence="1" type="ORF">METZ01_LOCUS210345</name>
</gene>
<sequence length="70" mass="7812">VNQLTFLPGHLLIARIKVASETAHRTPERVLTGERVGEGYFQTLRNRDLTVVHSASAVTMVEDFDNSCDQ</sequence>
<reference evidence="1" key="1">
    <citation type="submission" date="2018-05" db="EMBL/GenBank/DDBJ databases">
        <authorList>
            <person name="Lanie J.A."/>
            <person name="Ng W.-L."/>
            <person name="Kazmierczak K.M."/>
            <person name="Andrzejewski T.M."/>
            <person name="Davidsen T.M."/>
            <person name="Wayne K.J."/>
            <person name="Tettelin H."/>
            <person name="Glass J.I."/>
            <person name="Rusch D."/>
            <person name="Podicherti R."/>
            <person name="Tsui H.-C.T."/>
            <person name="Winkler M.E."/>
        </authorList>
    </citation>
    <scope>NUCLEOTIDE SEQUENCE</scope>
</reference>
<feature type="non-terminal residue" evidence="1">
    <location>
        <position position="1"/>
    </location>
</feature>
<accession>A0A382F5U6</accession>
<name>A0A382F5U6_9ZZZZ</name>
<evidence type="ECO:0000313" key="1">
    <source>
        <dbReference type="EMBL" id="SVB57491.1"/>
    </source>
</evidence>